<evidence type="ECO:0000256" key="2">
    <source>
        <dbReference type="ARBA" id="ARBA00022475"/>
    </source>
</evidence>
<keyword evidence="3 6" id="KW-0812">Transmembrane</keyword>
<feature type="transmembrane region" description="Helical" evidence="6">
    <location>
        <begin position="21"/>
        <end position="45"/>
    </location>
</feature>
<keyword evidence="5 6" id="KW-0472">Membrane</keyword>
<dbReference type="PANTHER" id="PTHR36115">
    <property type="entry name" value="PROLINE-RICH ANTIGEN HOMOLOG-RELATED"/>
    <property type="match status" value="1"/>
</dbReference>
<dbReference type="InterPro" id="IPR010432">
    <property type="entry name" value="RDD"/>
</dbReference>
<evidence type="ECO:0000256" key="3">
    <source>
        <dbReference type="ARBA" id="ARBA00022692"/>
    </source>
</evidence>
<dbReference type="RefSeq" id="WP_106757711.1">
    <property type="nucleotide sequence ID" value="NZ_PXWF02000202.1"/>
</dbReference>
<evidence type="ECO:0000256" key="1">
    <source>
        <dbReference type="ARBA" id="ARBA00004651"/>
    </source>
</evidence>
<dbReference type="InterPro" id="IPR051791">
    <property type="entry name" value="Pra-immunoreactive"/>
</dbReference>
<dbReference type="Proteomes" id="UP000241421">
    <property type="component" value="Unassembled WGS sequence"/>
</dbReference>
<keyword evidence="2" id="KW-1003">Cell membrane</keyword>
<protein>
    <submittedName>
        <fullName evidence="8">RDD family protein</fullName>
    </submittedName>
</protein>
<feature type="transmembrane region" description="Helical" evidence="6">
    <location>
        <begin position="136"/>
        <end position="155"/>
    </location>
</feature>
<dbReference type="AlphaFoldDB" id="A0A2U2HLH4"/>
<name>A0A2U2HLH4_9BURK</name>
<dbReference type="EMBL" id="PXWF02000202">
    <property type="protein sequence ID" value="PWF48360.1"/>
    <property type="molecule type" value="Genomic_DNA"/>
</dbReference>
<keyword evidence="9" id="KW-1185">Reference proteome</keyword>
<evidence type="ECO:0000256" key="5">
    <source>
        <dbReference type="ARBA" id="ARBA00023136"/>
    </source>
</evidence>
<dbReference type="PANTHER" id="PTHR36115:SF10">
    <property type="entry name" value="RDD DOMAIN-CONTAINING PROTEIN"/>
    <property type="match status" value="1"/>
</dbReference>
<comment type="caution">
    <text evidence="8">The sequence shown here is derived from an EMBL/GenBank/DDBJ whole genome shotgun (WGS) entry which is preliminary data.</text>
</comment>
<evidence type="ECO:0000313" key="8">
    <source>
        <dbReference type="EMBL" id="PWF48360.1"/>
    </source>
</evidence>
<evidence type="ECO:0000259" key="7">
    <source>
        <dbReference type="Pfam" id="PF06271"/>
    </source>
</evidence>
<gene>
    <name evidence="8" type="ORF">C7C56_012450</name>
</gene>
<dbReference type="OrthoDB" id="5298807at2"/>
<proteinExistence type="predicted"/>
<sequence>MQNSSSPATTSLPTPTLKRRLIAMVYEAFLLTAVEFFGVLLYLLIARFVFGAQDTKADAFQHGLSMWIFLIAAAYFIHCWVDSGHTLAMKTWRIKLVKPGFARMPPRVALGRFLLACGWFLPAAILIYALKPTGKAEVFGLFAINLAAWAMTAFLDKDRQFLHDKLMGTRLIQMAAPAKQKAKA</sequence>
<evidence type="ECO:0000256" key="6">
    <source>
        <dbReference type="SAM" id="Phobius"/>
    </source>
</evidence>
<reference evidence="8 9" key="1">
    <citation type="submission" date="2018-04" db="EMBL/GenBank/DDBJ databases">
        <title>Massilia violaceinigra sp. nov., a novel purple-pigmented bacterium isolated from Tianshan glacier, Xinjiang, China.</title>
        <authorList>
            <person name="Wang H."/>
        </authorList>
    </citation>
    <scope>NUCLEOTIDE SEQUENCE [LARGE SCALE GENOMIC DNA]</scope>
    <source>
        <strain evidence="8 9">B448-2</strain>
    </source>
</reference>
<organism evidence="8 9">
    <name type="scientific">Massilia glaciei</name>
    <dbReference type="NCBI Taxonomy" id="1524097"/>
    <lineage>
        <taxon>Bacteria</taxon>
        <taxon>Pseudomonadati</taxon>
        <taxon>Pseudomonadota</taxon>
        <taxon>Betaproteobacteria</taxon>
        <taxon>Burkholderiales</taxon>
        <taxon>Oxalobacteraceae</taxon>
        <taxon>Telluria group</taxon>
        <taxon>Massilia</taxon>
    </lineage>
</organism>
<dbReference type="Pfam" id="PF06271">
    <property type="entry name" value="RDD"/>
    <property type="match status" value="1"/>
</dbReference>
<feature type="transmembrane region" description="Helical" evidence="6">
    <location>
        <begin position="65"/>
        <end position="88"/>
    </location>
</feature>
<evidence type="ECO:0000256" key="4">
    <source>
        <dbReference type="ARBA" id="ARBA00022989"/>
    </source>
</evidence>
<evidence type="ECO:0000313" key="9">
    <source>
        <dbReference type="Proteomes" id="UP000241421"/>
    </source>
</evidence>
<dbReference type="GO" id="GO:0005886">
    <property type="term" value="C:plasma membrane"/>
    <property type="evidence" value="ECO:0007669"/>
    <property type="project" value="UniProtKB-SubCell"/>
</dbReference>
<accession>A0A2U2HLH4</accession>
<keyword evidence="4 6" id="KW-1133">Transmembrane helix</keyword>
<feature type="domain" description="RDD" evidence="7">
    <location>
        <begin position="15"/>
        <end position="168"/>
    </location>
</feature>
<feature type="transmembrane region" description="Helical" evidence="6">
    <location>
        <begin position="109"/>
        <end position="130"/>
    </location>
</feature>
<comment type="subcellular location">
    <subcellularLocation>
        <location evidence="1">Cell membrane</location>
        <topology evidence="1">Multi-pass membrane protein</topology>
    </subcellularLocation>
</comment>